<evidence type="ECO:0000259" key="11">
    <source>
        <dbReference type="PROSITE" id="PS50262"/>
    </source>
</evidence>
<evidence type="ECO:0000256" key="1">
    <source>
        <dbReference type="ARBA" id="ARBA00004141"/>
    </source>
</evidence>
<dbReference type="GO" id="GO:0004930">
    <property type="term" value="F:G protein-coupled receptor activity"/>
    <property type="evidence" value="ECO:0007669"/>
    <property type="project" value="UniProtKB-KW"/>
</dbReference>
<evidence type="ECO:0000313" key="12">
    <source>
        <dbReference type="EMBL" id="KAH3886775.1"/>
    </source>
</evidence>
<feature type="transmembrane region" description="Helical" evidence="10">
    <location>
        <begin position="123"/>
        <end position="141"/>
    </location>
</feature>
<dbReference type="SUPFAM" id="SSF81321">
    <property type="entry name" value="Family A G protein-coupled receptor-like"/>
    <property type="match status" value="1"/>
</dbReference>
<proteinExistence type="inferred from homology"/>
<evidence type="ECO:0000256" key="9">
    <source>
        <dbReference type="SAM" id="MobiDB-lite"/>
    </source>
</evidence>
<reference evidence="12" key="1">
    <citation type="journal article" date="2019" name="bioRxiv">
        <title>The Genome of the Zebra Mussel, Dreissena polymorpha: A Resource for Invasive Species Research.</title>
        <authorList>
            <person name="McCartney M.A."/>
            <person name="Auch B."/>
            <person name="Kono T."/>
            <person name="Mallez S."/>
            <person name="Zhang Y."/>
            <person name="Obille A."/>
            <person name="Becker A."/>
            <person name="Abrahante J.E."/>
            <person name="Garbe J."/>
            <person name="Badalamenti J.P."/>
            <person name="Herman A."/>
            <person name="Mangelson H."/>
            <person name="Liachko I."/>
            <person name="Sullivan S."/>
            <person name="Sone E.D."/>
            <person name="Koren S."/>
            <person name="Silverstein K.A.T."/>
            <person name="Beckman K.B."/>
            <person name="Gohl D.M."/>
        </authorList>
    </citation>
    <scope>NUCLEOTIDE SEQUENCE</scope>
    <source>
        <strain evidence="12">Duluth1</strain>
        <tissue evidence="12">Whole animal</tissue>
    </source>
</reference>
<evidence type="ECO:0000256" key="10">
    <source>
        <dbReference type="SAM" id="Phobius"/>
    </source>
</evidence>
<feature type="compositionally biased region" description="Polar residues" evidence="9">
    <location>
        <begin position="311"/>
        <end position="320"/>
    </location>
</feature>
<protein>
    <recommendedName>
        <fullName evidence="11">G-protein coupled receptors family 1 profile domain-containing protein</fullName>
    </recommendedName>
</protein>
<accession>A0A9D4N0J4</accession>
<feature type="domain" description="G-protein coupled receptors family 1 profile" evidence="11">
    <location>
        <begin position="61"/>
        <end position="433"/>
    </location>
</feature>
<evidence type="ECO:0000256" key="7">
    <source>
        <dbReference type="ARBA" id="ARBA00023224"/>
    </source>
</evidence>
<feature type="transmembrane region" description="Helical" evidence="10">
    <location>
        <begin position="47"/>
        <end position="70"/>
    </location>
</feature>
<dbReference type="Proteomes" id="UP000828390">
    <property type="component" value="Unassembled WGS sequence"/>
</dbReference>
<evidence type="ECO:0000256" key="8">
    <source>
        <dbReference type="RuleBase" id="RU000688"/>
    </source>
</evidence>
<dbReference type="InterPro" id="IPR017452">
    <property type="entry name" value="GPCR_Rhodpsn_7TM"/>
</dbReference>
<evidence type="ECO:0000256" key="6">
    <source>
        <dbReference type="ARBA" id="ARBA00023170"/>
    </source>
</evidence>
<feature type="transmembrane region" description="Helical" evidence="10">
    <location>
        <begin position="219"/>
        <end position="240"/>
    </location>
</feature>
<dbReference type="CDD" id="cd00637">
    <property type="entry name" value="7tm_classA_rhodopsin-like"/>
    <property type="match status" value="1"/>
</dbReference>
<dbReference type="PANTHER" id="PTHR24238:SF47">
    <property type="entry name" value="ECDYSTEROIDS_DOPAMINE RECEPTOR-RELATED"/>
    <property type="match status" value="1"/>
</dbReference>
<dbReference type="Gene3D" id="1.20.1070.10">
    <property type="entry name" value="Rhodopsin 7-helix transmembrane proteins"/>
    <property type="match status" value="1"/>
</dbReference>
<dbReference type="PANTHER" id="PTHR24238">
    <property type="entry name" value="G-PROTEIN COUPLED RECEPTOR"/>
    <property type="match status" value="1"/>
</dbReference>
<dbReference type="EMBL" id="JAIWYP010000001">
    <property type="protein sequence ID" value="KAH3886775.1"/>
    <property type="molecule type" value="Genomic_DNA"/>
</dbReference>
<evidence type="ECO:0000313" key="13">
    <source>
        <dbReference type="Proteomes" id="UP000828390"/>
    </source>
</evidence>
<dbReference type="PRINTS" id="PR00237">
    <property type="entry name" value="GPCRRHODOPSN"/>
</dbReference>
<feature type="compositionally biased region" description="Polar residues" evidence="9">
    <location>
        <begin position="327"/>
        <end position="340"/>
    </location>
</feature>
<keyword evidence="13" id="KW-1185">Reference proteome</keyword>
<evidence type="ECO:0000256" key="2">
    <source>
        <dbReference type="ARBA" id="ARBA00022692"/>
    </source>
</evidence>
<organism evidence="12 13">
    <name type="scientific">Dreissena polymorpha</name>
    <name type="common">Zebra mussel</name>
    <name type="synonym">Mytilus polymorpha</name>
    <dbReference type="NCBI Taxonomy" id="45954"/>
    <lineage>
        <taxon>Eukaryota</taxon>
        <taxon>Metazoa</taxon>
        <taxon>Spiralia</taxon>
        <taxon>Lophotrochozoa</taxon>
        <taxon>Mollusca</taxon>
        <taxon>Bivalvia</taxon>
        <taxon>Autobranchia</taxon>
        <taxon>Heteroconchia</taxon>
        <taxon>Euheterodonta</taxon>
        <taxon>Imparidentia</taxon>
        <taxon>Neoheterodontei</taxon>
        <taxon>Myida</taxon>
        <taxon>Dreissenoidea</taxon>
        <taxon>Dreissenidae</taxon>
        <taxon>Dreissena</taxon>
    </lineage>
</organism>
<keyword evidence="6 8" id="KW-0675">Receptor</keyword>
<feature type="region of interest" description="Disordered" evidence="9">
    <location>
        <begin position="311"/>
        <end position="346"/>
    </location>
</feature>
<dbReference type="InterPro" id="IPR000276">
    <property type="entry name" value="GPCR_Rhodpsn"/>
</dbReference>
<feature type="transmembrane region" description="Helical" evidence="10">
    <location>
        <begin position="82"/>
        <end position="103"/>
    </location>
</feature>
<keyword evidence="4 8" id="KW-0297">G-protein coupled receptor</keyword>
<comment type="subcellular location">
    <subcellularLocation>
        <location evidence="1">Membrane</location>
        <topology evidence="1">Multi-pass membrane protein</topology>
    </subcellularLocation>
</comment>
<dbReference type="PROSITE" id="PS50262">
    <property type="entry name" value="G_PROTEIN_RECEP_F1_2"/>
    <property type="match status" value="1"/>
</dbReference>
<keyword evidence="7 8" id="KW-0807">Transducer</keyword>
<evidence type="ECO:0000256" key="4">
    <source>
        <dbReference type="ARBA" id="ARBA00023040"/>
    </source>
</evidence>
<dbReference type="Pfam" id="PF00001">
    <property type="entry name" value="7tm_1"/>
    <property type="match status" value="1"/>
</dbReference>
<gene>
    <name evidence="12" type="ORF">DPMN_010788</name>
</gene>
<keyword evidence="5 10" id="KW-0472">Membrane</keyword>
<reference evidence="12" key="2">
    <citation type="submission" date="2020-11" db="EMBL/GenBank/DDBJ databases">
        <authorList>
            <person name="McCartney M.A."/>
            <person name="Auch B."/>
            <person name="Kono T."/>
            <person name="Mallez S."/>
            <person name="Becker A."/>
            <person name="Gohl D.M."/>
            <person name="Silverstein K.A.T."/>
            <person name="Koren S."/>
            <person name="Bechman K.B."/>
            <person name="Herman A."/>
            <person name="Abrahante J.E."/>
            <person name="Garbe J."/>
        </authorList>
    </citation>
    <scope>NUCLEOTIDE SEQUENCE</scope>
    <source>
        <strain evidence="12">Duluth1</strain>
        <tissue evidence="12">Whole animal</tissue>
    </source>
</reference>
<keyword evidence="3 10" id="KW-1133">Transmembrane helix</keyword>
<dbReference type="PROSITE" id="PS00237">
    <property type="entry name" value="G_PROTEIN_RECEP_F1_1"/>
    <property type="match status" value="1"/>
</dbReference>
<sequence>MRIFIRSETAAKMTEPMINSSLSNVSTSRVETLEEMNERYASAMTPFAVIIGIFFFIGIFGNTIVIAAYSFSREYKNTNYKLFVICIAVIDLLSCVCLLPAEILKSMYFFAIHYSAVCKAKCFLNVFFMTVSALVLLVICIDRYRKVCQPLKPQIRPGLALKIIAAVHLFSFLVSLPAPVMCGIQNEGKENMYGTITEVYVCSAEEEFQKHIIRYVYKFGMSIMLIGVTLCLITLYVIIIKTVVRHWKRRNSGEGFRLDNSSRLDDTLYNDNTGGQLELAIEENTPFTNEELTGDPLECSLTSNTTHPQLISLNQRPNQPSDHKKTSVFNKTSLSSNSGARKSRAGFSRSISLNSTRSNALRRQSSVGTSGAVPFKTLIWFILTLTFLLTYVINAGLSFLSTREHMFQPHQLVLFQAFSRLHYVNNIINPLVYALLDKRFTASCKALWYRCTRT</sequence>
<dbReference type="GO" id="GO:0016020">
    <property type="term" value="C:membrane"/>
    <property type="evidence" value="ECO:0007669"/>
    <property type="project" value="UniProtKB-SubCell"/>
</dbReference>
<keyword evidence="2 8" id="KW-0812">Transmembrane</keyword>
<evidence type="ECO:0000256" key="5">
    <source>
        <dbReference type="ARBA" id="ARBA00023136"/>
    </source>
</evidence>
<evidence type="ECO:0000256" key="3">
    <source>
        <dbReference type="ARBA" id="ARBA00022989"/>
    </source>
</evidence>
<feature type="transmembrane region" description="Helical" evidence="10">
    <location>
        <begin position="378"/>
        <end position="400"/>
    </location>
</feature>
<feature type="transmembrane region" description="Helical" evidence="10">
    <location>
        <begin position="161"/>
        <end position="180"/>
    </location>
</feature>
<name>A0A9D4N0J4_DREPO</name>
<dbReference type="AlphaFoldDB" id="A0A9D4N0J4"/>
<comment type="caution">
    <text evidence="12">The sequence shown here is derived from an EMBL/GenBank/DDBJ whole genome shotgun (WGS) entry which is preliminary data.</text>
</comment>
<comment type="similarity">
    <text evidence="8">Belongs to the G-protein coupled receptor 1 family.</text>
</comment>